<keyword evidence="2" id="KW-1185">Reference proteome</keyword>
<dbReference type="Proteomes" id="UP000724584">
    <property type="component" value="Unassembled WGS sequence"/>
</dbReference>
<gene>
    <name evidence="1" type="ORF">F5144DRAFT_558519</name>
</gene>
<organism evidence="1 2">
    <name type="scientific">Chaetomium tenue</name>
    <dbReference type="NCBI Taxonomy" id="1854479"/>
    <lineage>
        <taxon>Eukaryota</taxon>
        <taxon>Fungi</taxon>
        <taxon>Dikarya</taxon>
        <taxon>Ascomycota</taxon>
        <taxon>Pezizomycotina</taxon>
        <taxon>Sordariomycetes</taxon>
        <taxon>Sordariomycetidae</taxon>
        <taxon>Sordariales</taxon>
        <taxon>Chaetomiaceae</taxon>
        <taxon>Chaetomium</taxon>
    </lineage>
</organism>
<comment type="caution">
    <text evidence="1">The sequence shown here is derived from an EMBL/GenBank/DDBJ whole genome shotgun (WGS) entry which is preliminary data.</text>
</comment>
<proteinExistence type="predicted"/>
<protein>
    <submittedName>
        <fullName evidence="1">Uncharacterized protein</fullName>
    </submittedName>
</protein>
<evidence type="ECO:0000313" key="2">
    <source>
        <dbReference type="Proteomes" id="UP000724584"/>
    </source>
</evidence>
<dbReference type="EMBL" id="JAGIZQ010000001">
    <property type="protein sequence ID" value="KAH6651124.1"/>
    <property type="molecule type" value="Genomic_DNA"/>
</dbReference>
<name>A0ACB7PPJ3_9PEZI</name>
<evidence type="ECO:0000313" key="1">
    <source>
        <dbReference type="EMBL" id="KAH6651124.1"/>
    </source>
</evidence>
<accession>A0ACB7PPJ3</accession>
<sequence>MRRSAGPGPYSVFTVLVDSNSPPVPRLRYPSSRPSQIFFVPLLHLRRGMEHADPWRIALESRVAGRGLPNLAVYAPPTTGSSGFPGRCPALYGSLRSPETFSFSTPHQQASSARKGIVRIVMFEDANPHQFSENTNYLIMPEANILEPTTTLVFLSSFPHSFFLFFPLFFPQDPSQISKSTSINNRMQASTNRPMQSDSNSENHSLCLCSPKDSGCGSFGILNDEV</sequence>
<reference evidence="1 2" key="1">
    <citation type="journal article" date="2021" name="Nat. Commun.">
        <title>Genetic determinants of endophytism in the Arabidopsis root mycobiome.</title>
        <authorList>
            <person name="Mesny F."/>
            <person name="Miyauchi S."/>
            <person name="Thiergart T."/>
            <person name="Pickel B."/>
            <person name="Atanasova L."/>
            <person name="Karlsson M."/>
            <person name="Huettel B."/>
            <person name="Barry K.W."/>
            <person name="Haridas S."/>
            <person name="Chen C."/>
            <person name="Bauer D."/>
            <person name="Andreopoulos W."/>
            <person name="Pangilinan J."/>
            <person name="LaButti K."/>
            <person name="Riley R."/>
            <person name="Lipzen A."/>
            <person name="Clum A."/>
            <person name="Drula E."/>
            <person name="Henrissat B."/>
            <person name="Kohler A."/>
            <person name="Grigoriev I.V."/>
            <person name="Martin F.M."/>
            <person name="Hacquard S."/>
        </authorList>
    </citation>
    <scope>NUCLEOTIDE SEQUENCE [LARGE SCALE GENOMIC DNA]</scope>
    <source>
        <strain evidence="1 2">MPI-SDFR-AT-0079</strain>
    </source>
</reference>